<name>A0AA40DAE1_9PEZI</name>
<reference evidence="2" key="1">
    <citation type="submission" date="2023-06" db="EMBL/GenBank/DDBJ databases">
        <title>Genome-scale phylogeny and comparative genomics of the fungal order Sordariales.</title>
        <authorList>
            <consortium name="Lawrence Berkeley National Laboratory"/>
            <person name="Hensen N."/>
            <person name="Bonometti L."/>
            <person name="Westerberg I."/>
            <person name="Brannstrom I.O."/>
            <person name="Guillou S."/>
            <person name="Cros-Aarteil S."/>
            <person name="Calhoun S."/>
            <person name="Haridas S."/>
            <person name="Kuo A."/>
            <person name="Mondo S."/>
            <person name="Pangilinan J."/>
            <person name="Riley R."/>
            <person name="Labutti K."/>
            <person name="Andreopoulos B."/>
            <person name="Lipzen A."/>
            <person name="Chen C."/>
            <person name="Yanf M."/>
            <person name="Daum C."/>
            <person name="Ng V."/>
            <person name="Clum A."/>
            <person name="Steindorff A."/>
            <person name="Ohm R."/>
            <person name="Martin F."/>
            <person name="Silar P."/>
            <person name="Natvig D."/>
            <person name="Lalanne C."/>
            <person name="Gautier V."/>
            <person name="Ament-Velasquez S.L."/>
            <person name="Kruys A."/>
            <person name="Hutchinson M.I."/>
            <person name="Powell A.J."/>
            <person name="Barry K."/>
            <person name="Miller A.N."/>
            <person name="Grigoriev I.V."/>
            <person name="Debuchy R."/>
            <person name="Gladieux P."/>
            <person name="Thoren M.H."/>
            <person name="Johannesson H."/>
        </authorList>
    </citation>
    <scope>NUCLEOTIDE SEQUENCE</scope>
    <source>
        <strain evidence="2">CBS 307.81</strain>
    </source>
</reference>
<feature type="transmembrane region" description="Helical" evidence="1">
    <location>
        <begin position="263"/>
        <end position="280"/>
    </location>
</feature>
<dbReference type="AlphaFoldDB" id="A0AA40DAE1"/>
<dbReference type="Proteomes" id="UP001174997">
    <property type="component" value="Unassembled WGS sequence"/>
</dbReference>
<keyword evidence="1" id="KW-1133">Transmembrane helix</keyword>
<organism evidence="2 3">
    <name type="scientific">Cercophora samala</name>
    <dbReference type="NCBI Taxonomy" id="330535"/>
    <lineage>
        <taxon>Eukaryota</taxon>
        <taxon>Fungi</taxon>
        <taxon>Dikarya</taxon>
        <taxon>Ascomycota</taxon>
        <taxon>Pezizomycotina</taxon>
        <taxon>Sordariomycetes</taxon>
        <taxon>Sordariomycetidae</taxon>
        <taxon>Sordariales</taxon>
        <taxon>Lasiosphaeriaceae</taxon>
        <taxon>Cercophora</taxon>
    </lineage>
</organism>
<gene>
    <name evidence="2" type="ORF">QBC41DRAFT_374408</name>
</gene>
<sequence length="305" mass="35047">MTYSSLLDELRIDLSDINTDPVINPESFDLARYYNDIYKRMHSARFAEYVKRLADQAELHSLHEYAEAAGKAIAAGTTPTASLPTVTPNLQYATNAATHAQCTLVDSTTCSQVVARQIHHFIWDFIWGSAQTRAFSFLVTFCIVSVLHPDVRWPAWEDEVNTKRWRCTFYVFDDGRYRSQVLRTALLVYLVVYPVTYFLVPTVLLQSTCFLSLAKLWSLWKWWAFGWLVLRAVQMTFSAVYLTVSTLWSIFSSERGRMFESIWKKRYLACLVLVVVLAWYPNRHGPNGLTHVCGTHPKDYDGGGR</sequence>
<evidence type="ECO:0000256" key="1">
    <source>
        <dbReference type="SAM" id="Phobius"/>
    </source>
</evidence>
<proteinExistence type="predicted"/>
<keyword evidence="1" id="KW-0812">Transmembrane</keyword>
<keyword evidence="3" id="KW-1185">Reference proteome</keyword>
<keyword evidence="1" id="KW-0472">Membrane</keyword>
<evidence type="ECO:0000313" key="3">
    <source>
        <dbReference type="Proteomes" id="UP001174997"/>
    </source>
</evidence>
<evidence type="ECO:0000313" key="2">
    <source>
        <dbReference type="EMBL" id="KAK0667772.1"/>
    </source>
</evidence>
<feature type="transmembrane region" description="Helical" evidence="1">
    <location>
        <begin position="186"/>
        <end position="205"/>
    </location>
</feature>
<feature type="transmembrane region" description="Helical" evidence="1">
    <location>
        <begin position="225"/>
        <end position="251"/>
    </location>
</feature>
<comment type="caution">
    <text evidence="2">The sequence shown here is derived from an EMBL/GenBank/DDBJ whole genome shotgun (WGS) entry which is preliminary data.</text>
</comment>
<dbReference type="EMBL" id="JAULSY010000066">
    <property type="protein sequence ID" value="KAK0667772.1"/>
    <property type="molecule type" value="Genomic_DNA"/>
</dbReference>
<protein>
    <submittedName>
        <fullName evidence="2">Uncharacterized protein</fullName>
    </submittedName>
</protein>
<accession>A0AA40DAE1</accession>